<reference evidence="2" key="1">
    <citation type="journal article" date="2020" name="Nature">
        <title>Giant virus diversity and host interactions through global metagenomics.</title>
        <authorList>
            <person name="Schulz F."/>
            <person name="Roux S."/>
            <person name="Paez-Espino D."/>
            <person name="Jungbluth S."/>
            <person name="Walsh D.A."/>
            <person name="Denef V.J."/>
            <person name="McMahon K.D."/>
            <person name="Konstantinidis K.T."/>
            <person name="Eloe-Fadrosh E.A."/>
            <person name="Kyrpides N.C."/>
            <person name="Woyke T."/>
        </authorList>
    </citation>
    <scope>NUCLEOTIDE SEQUENCE</scope>
    <source>
        <strain evidence="2">GVMAG-M-3300025778-1</strain>
    </source>
</reference>
<name>A0A6C0J2W7_9ZZZZ</name>
<organism evidence="2">
    <name type="scientific">viral metagenome</name>
    <dbReference type="NCBI Taxonomy" id="1070528"/>
    <lineage>
        <taxon>unclassified sequences</taxon>
        <taxon>metagenomes</taxon>
        <taxon>organismal metagenomes</taxon>
    </lineage>
</organism>
<protein>
    <submittedName>
        <fullName evidence="2">Uncharacterized protein</fullName>
    </submittedName>
</protein>
<dbReference type="EMBL" id="MN740320">
    <property type="protein sequence ID" value="QHU00025.1"/>
    <property type="molecule type" value="Genomic_DNA"/>
</dbReference>
<proteinExistence type="predicted"/>
<dbReference type="AlphaFoldDB" id="A0A6C0J2W7"/>
<accession>A0A6C0J2W7</accession>
<feature type="region of interest" description="Disordered" evidence="1">
    <location>
        <begin position="1"/>
        <end position="24"/>
    </location>
</feature>
<sequence length="48" mass="5535">MDPPKTRRETKKTKKEKKSDVYSARHARIMSETALKTNANKSMGKNNK</sequence>
<evidence type="ECO:0000313" key="2">
    <source>
        <dbReference type="EMBL" id="QHU00025.1"/>
    </source>
</evidence>
<evidence type="ECO:0000256" key="1">
    <source>
        <dbReference type="SAM" id="MobiDB-lite"/>
    </source>
</evidence>